<keyword evidence="3" id="KW-1185">Reference proteome</keyword>
<reference evidence="2 3" key="2">
    <citation type="journal article" date="2017" name="Nature">
        <title>The Apostasia genome and the evolution of orchids.</title>
        <authorList>
            <person name="Zhang G.Q."/>
            <person name="Liu K.W."/>
            <person name="Li Z."/>
            <person name="Lohaus R."/>
            <person name="Hsiao Y.Y."/>
            <person name="Niu S.C."/>
            <person name="Wang J.Y."/>
            <person name="Lin Y.C."/>
            <person name="Xu Q."/>
            <person name="Chen L.J."/>
            <person name="Yoshida K."/>
            <person name="Fujiwara S."/>
            <person name="Wang Z.W."/>
            <person name="Zhang Y.Q."/>
            <person name="Mitsuda N."/>
            <person name="Wang M."/>
            <person name="Liu G.H."/>
            <person name="Pecoraro L."/>
            <person name="Huang H.X."/>
            <person name="Xiao X.J."/>
            <person name="Lin M."/>
            <person name="Wu X.Y."/>
            <person name="Wu W.L."/>
            <person name="Chen Y.Y."/>
            <person name="Chang S.B."/>
            <person name="Sakamoto S."/>
            <person name="Ohme-Takagi M."/>
            <person name="Yagi M."/>
            <person name="Zeng S.J."/>
            <person name="Shen C.Y."/>
            <person name="Yeh C.M."/>
            <person name="Luo Y.B."/>
            <person name="Tsai W.C."/>
            <person name="Van de Peer Y."/>
            <person name="Liu Z.J."/>
        </authorList>
    </citation>
    <scope>NUCLEOTIDE SEQUENCE [LARGE SCALE GENOMIC DNA]</scope>
    <source>
        <tissue evidence="2">The whole plant</tissue>
    </source>
</reference>
<dbReference type="Proteomes" id="UP000233837">
    <property type="component" value="Unassembled WGS sequence"/>
</dbReference>
<protein>
    <submittedName>
        <fullName evidence="2">F-box/kelch-repeat protein</fullName>
    </submittedName>
</protein>
<dbReference type="AlphaFoldDB" id="A0A2I0WA06"/>
<dbReference type="PANTHER" id="PTHR47712">
    <property type="entry name" value="OS09G0555300 PROTEIN"/>
    <property type="match status" value="1"/>
</dbReference>
<reference evidence="2 3" key="1">
    <citation type="journal article" date="2016" name="Sci. Rep.">
        <title>The Dendrobium catenatum Lindl. genome sequence provides insights into polysaccharide synthase, floral development and adaptive evolution.</title>
        <authorList>
            <person name="Zhang G.Q."/>
            <person name="Xu Q."/>
            <person name="Bian C."/>
            <person name="Tsai W.C."/>
            <person name="Yeh C.M."/>
            <person name="Liu K.W."/>
            <person name="Yoshida K."/>
            <person name="Zhang L.S."/>
            <person name="Chang S.B."/>
            <person name="Chen F."/>
            <person name="Shi Y."/>
            <person name="Su Y.Y."/>
            <person name="Zhang Y.Q."/>
            <person name="Chen L.J."/>
            <person name="Yin Y."/>
            <person name="Lin M."/>
            <person name="Huang H."/>
            <person name="Deng H."/>
            <person name="Wang Z.W."/>
            <person name="Zhu S.L."/>
            <person name="Zhao X."/>
            <person name="Deng C."/>
            <person name="Niu S.C."/>
            <person name="Huang J."/>
            <person name="Wang M."/>
            <person name="Liu G.H."/>
            <person name="Yang H.J."/>
            <person name="Xiao X.J."/>
            <person name="Hsiao Y.Y."/>
            <person name="Wu W.L."/>
            <person name="Chen Y.Y."/>
            <person name="Mitsuda N."/>
            <person name="Ohme-Takagi M."/>
            <person name="Luo Y.B."/>
            <person name="Van de Peer Y."/>
            <person name="Liu Z.J."/>
        </authorList>
    </citation>
    <scope>NUCLEOTIDE SEQUENCE [LARGE SCALE GENOMIC DNA]</scope>
    <source>
        <tissue evidence="2">The whole plant</tissue>
    </source>
</reference>
<dbReference type="PANTHER" id="PTHR47712:SF1">
    <property type="entry name" value="OS09G0555300 PROTEIN"/>
    <property type="match status" value="1"/>
</dbReference>
<evidence type="ECO:0000313" key="2">
    <source>
        <dbReference type="EMBL" id="PKU72484.1"/>
    </source>
</evidence>
<sequence>MLCVSWCDYDGLLNRREKAVRKMWELDLKSNSWSEVSRHPDAPMDWNASFFADQNKIYGVEMFRIFGQVLDFVTACNVSDSEIKYLRRRENGIGEQAKPKKKALPHANDNEEESPTSVKLKIREGKLMIWNGRYCSSASFLLSRAKLVRSILLQRFCNPLNLNGF</sequence>
<dbReference type="EMBL" id="KZ502829">
    <property type="protein sequence ID" value="PKU72484.1"/>
    <property type="molecule type" value="Genomic_DNA"/>
</dbReference>
<evidence type="ECO:0000313" key="3">
    <source>
        <dbReference type="Proteomes" id="UP000233837"/>
    </source>
</evidence>
<name>A0A2I0WA06_9ASPA</name>
<proteinExistence type="predicted"/>
<dbReference type="GO" id="GO:0019005">
    <property type="term" value="C:SCF ubiquitin ligase complex"/>
    <property type="evidence" value="ECO:0007669"/>
    <property type="project" value="TreeGrafter"/>
</dbReference>
<gene>
    <name evidence="2" type="ORF">MA16_Dca027597</name>
</gene>
<evidence type="ECO:0000256" key="1">
    <source>
        <dbReference type="SAM" id="MobiDB-lite"/>
    </source>
</evidence>
<feature type="region of interest" description="Disordered" evidence="1">
    <location>
        <begin position="96"/>
        <end position="117"/>
    </location>
</feature>
<accession>A0A2I0WA06</accession>
<organism evidence="2 3">
    <name type="scientific">Dendrobium catenatum</name>
    <dbReference type="NCBI Taxonomy" id="906689"/>
    <lineage>
        <taxon>Eukaryota</taxon>
        <taxon>Viridiplantae</taxon>
        <taxon>Streptophyta</taxon>
        <taxon>Embryophyta</taxon>
        <taxon>Tracheophyta</taxon>
        <taxon>Spermatophyta</taxon>
        <taxon>Magnoliopsida</taxon>
        <taxon>Liliopsida</taxon>
        <taxon>Asparagales</taxon>
        <taxon>Orchidaceae</taxon>
        <taxon>Epidendroideae</taxon>
        <taxon>Malaxideae</taxon>
        <taxon>Dendrobiinae</taxon>
        <taxon>Dendrobium</taxon>
    </lineage>
</organism>